<dbReference type="Pfam" id="PF13537">
    <property type="entry name" value="GATase_7"/>
    <property type="match status" value="1"/>
</dbReference>
<dbReference type="Gene3D" id="3.60.20.10">
    <property type="entry name" value="Glutamine Phosphoribosylpyrophosphate, subunit 1, domain 1"/>
    <property type="match status" value="1"/>
</dbReference>
<comment type="pathway">
    <text evidence="1">Amino-acid biosynthesis; L-asparagine biosynthesis; L-asparagine from L-aspartate (L-Gln route): step 1/1.</text>
</comment>
<protein>
    <recommendedName>
        <fullName evidence="2">asparagine synthase (glutamine-hydrolyzing)</fullName>
        <ecNumber evidence="2">6.3.5.4</ecNumber>
    </recommendedName>
</protein>
<dbReference type="PANTHER" id="PTHR43284">
    <property type="entry name" value="ASPARAGINE SYNTHETASE (GLUTAMINE-HYDROLYZING)"/>
    <property type="match status" value="1"/>
</dbReference>
<evidence type="ECO:0000256" key="2">
    <source>
        <dbReference type="ARBA" id="ARBA00012737"/>
    </source>
</evidence>
<comment type="catalytic activity">
    <reaction evidence="3">
        <text>L-aspartate + L-glutamine + ATP + H2O = L-asparagine + L-glutamate + AMP + diphosphate + H(+)</text>
        <dbReference type="Rhea" id="RHEA:12228"/>
        <dbReference type="ChEBI" id="CHEBI:15377"/>
        <dbReference type="ChEBI" id="CHEBI:15378"/>
        <dbReference type="ChEBI" id="CHEBI:29985"/>
        <dbReference type="ChEBI" id="CHEBI:29991"/>
        <dbReference type="ChEBI" id="CHEBI:30616"/>
        <dbReference type="ChEBI" id="CHEBI:33019"/>
        <dbReference type="ChEBI" id="CHEBI:58048"/>
        <dbReference type="ChEBI" id="CHEBI:58359"/>
        <dbReference type="ChEBI" id="CHEBI:456215"/>
        <dbReference type="EC" id="6.3.5.4"/>
    </reaction>
</comment>
<dbReference type="SUPFAM" id="SSF52402">
    <property type="entry name" value="Adenine nucleotide alpha hydrolases-like"/>
    <property type="match status" value="1"/>
</dbReference>
<reference evidence="5 6" key="1">
    <citation type="submission" date="2019-08" db="EMBL/GenBank/DDBJ databases">
        <title>Draft genome sequence of Ulvibacter marinus type strain NBRC 109484.</title>
        <authorList>
            <person name="Kawano K."/>
            <person name="Ushijima N."/>
            <person name="Kihara M."/>
            <person name="Itoh H."/>
        </authorList>
    </citation>
    <scope>NUCLEOTIDE SEQUENCE [LARGE SCALE GENOMIC DNA]</scope>
    <source>
        <strain evidence="5 6">NBRC 109484</strain>
    </source>
</reference>
<organism evidence="5 6">
    <name type="scientific">Patiriisocius marinus</name>
    <dbReference type="NCBI Taxonomy" id="1397112"/>
    <lineage>
        <taxon>Bacteria</taxon>
        <taxon>Pseudomonadati</taxon>
        <taxon>Bacteroidota</taxon>
        <taxon>Flavobacteriia</taxon>
        <taxon>Flavobacteriales</taxon>
        <taxon>Flavobacteriaceae</taxon>
        <taxon>Patiriisocius</taxon>
    </lineage>
</organism>
<dbReference type="PANTHER" id="PTHR43284:SF1">
    <property type="entry name" value="ASPARAGINE SYNTHETASE"/>
    <property type="match status" value="1"/>
</dbReference>
<dbReference type="EMBL" id="BKCG01000006">
    <property type="protein sequence ID" value="GER60171.1"/>
    <property type="molecule type" value="Genomic_DNA"/>
</dbReference>
<evidence type="ECO:0000256" key="3">
    <source>
        <dbReference type="ARBA" id="ARBA00048741"/>
    </source>
</evidence>
<dbReference type="InterPro" id="IPR017932">
    <property type="entry name" value="GATase_2_dom"/>
</dbReference>
<keyword evidence="6" id="KW-1185">Reference proteome</keyword>
<sequence length="569" mass="66144">MGRFVFSYGNIEVNKKTILLDSSISNDNFFIGRENPQKFKNDKIFEENENFIILIDGVILNIKELKFNKNDFFNQIIALYELEGDFFFEKFRGPFSGVFYDKKAKKWILFTDHTGSKIIYYSRLETNKLIASSSLQDLLKIRVGSKLDNTINENSAYMLLSYGFLVSENTLINGVNKILPGQCIVIQDDSIDLKQFYKFNNKENHSLTDTEIIENVDLLFKKAIHRQFEKDKEYGYNHLVGLSGGLDSRMTTVVANDVGYKNQINYTFSQTDYLDETIPKKIAETLRHEWLFKSLDNGIFMKKLDEVSAITEGNVNYYGVAHGHSMLKLINFNSLGIIHTGQLGDVILGTFSSSKSHKKTFNISGGAFSKKYVSKIDFSNIKMKFDNEEMFKLYLRGFSATNAGLLGIQHFSETMSPFYDIDFMEYCFSIPANKRYGHKIYKKWLNQKHPIASNFIWEKTRSKPKNKKFNFTFKYKGRIISLNTVLFKLKILKYGLDNRYHMNPLQYWINNNEDLRVYLDNYYSENIVDTNLSMELEKDIRDLYNSGNIMEKGLVLSLLSFIKLNKTIQ</sequence>
<evidence type="ECO:0000313" key="6">
    <source>
        <dbReference type="Proteomes" id="UP000326509"/>
    </source>
</evidence>
<dbReference type="EC" id="6.3.5.4" evidence="2"/>
<gene>
    <name evidence="5" type="ORF">ULMA_22790</name>
</gene>
<dbReference type="Proteomes" id="UP000326509">
    <property type="component" value="Unassembled WGS sequence"/>
</dbReference>
<accession>A0A5J4J2Z8</accession>
<dbReference type="OrthoDB" id="1551487at2"/>
<name>A0A5J4J2Z8_9FLAO</name>
<dbReference type="InterPro" id="IPR051786">
    <property type="entry name" value="ASN_synthetase/amidase"/>
</dbReference>
<dbReference type="GO" id="GO:0004066">
    <property type="term" value="F:asparagine synthase (glutamine-hydrolyzing) activity"/>
    <property type="evidence" value="ECO:0007669"/>
    <property type="project" value="UniProtKB-EC"/>
</dbReference>
<dbReference type="SUPFAM" id="SSF56235">
    <property type="entry name" value="N-terminal nucleophile aminohydrolases (Ntn hydrolases)"/>
    <property type="match status" value="1"/>
</dbReference>
<dbReference type="RefSeq" id="WP_151674614.1">
    <property type="nucleotide sequence ID" value="NZ_BKCG01000006.1"/>
</dbReference>
<evidence type="ECO:0000259" key="4">
    <source>
        <dbReference type="Pfam" id="PF13537"/>
    </source>
</evidence>
<proteinExistence type="predicted"/>
<dbReference type="AlphaFoldDB" id="A0A5J4J2Z8"/>
<evidence type="ECO:0000313" key="5">
    <source>
        <dbReference type="EMBL" id="GER60171.1"/>
    </source>
</evidence>
<dbReference type="InterPro" id="IPR029055">
    <property type="entry name" value="Ntn_hydrolases_N"/>
</dbReference>
<dbReference type="InterPro" id="IPR014729">
    <property type="entry name" value="Rossmann-like_a/b/a_fold"/>
</dbReference>
<comment type="caution">
    <text evidence="5">The sequence shown here is derived from an EMBL/GenBank/DDBJ whole genome shotgun (WGS) entry which is preliminary data.</text>
</comment>
<feature type="domain" description="Glutamine amidotransferase type-2" evidence="4">
    <location>
        <begin position="47"/>
        <end position="139"/>
    </location>
</feature>
<dbReference type="Gene3D" id="3.40.50.620">
    <property type="entry name" value="HUPs"/>
    <property type="match status" value="1"/>
</dbReference>
<evidence type="ECO:0000256" key="1">
    <source>
        <dbReference type="ARBA" id="ARBA00005187"/>
    </source>
</evidence>